<dbReference type="PANTHER" id="PTHR30514:SF20">
    <property type="entry name" value="TRANSCRIPTIONAL REGULATOR"/>
    <property type="match status" value="1"/>
</dbReference>
<dbReference type="Proteomes" id="UP000000321">
    <property type="component" value="Unassembled WGS sequence"/>
</dbReference>
<dbReference type="RefSeq" id="WP_009210505.1">
    <property type="nucleotide sequence ID" value="NZ_BBWP01000002.1"/>
</dbReference>
<evidence type="ECO:0000256" key="1">
    <source>
        <dbReference type="ARBA" id="ARBA00023015"/>
    </source>
</evidence>
<dbReference type="InterPro" id="IPR001347">
    <property type="entry name" value="SIS_dom"/>
</dbReference>
<dbReference type="InterPro" id="IPR047640">
    <property type="entry name" value="RpiR-like"/>
</dbReference>
<dbReference type="SUPFAM" id="SSF53697">
    <property type="entry name" value="SIS domain"/>
    <property type="match status" value="1"/>
</dbReference>
<dbReference type="SUPFAM" id="SSF46689">
    <property type="entry name" value="Homeodomain-like"/>
    <property type="match status" value="1"/>
</dbReference>
<dbReference type="PROSITE" id="PS51464">
    <property type="entry name" value="SIS"/>
    <property type="match status" value="1"/>
</dbReference>
<sequence>MNSSAEGVPRAPASVAELLASLDRIDGTLPKRLKQCAICLRANLDRVAVSTVADMAQLAEVPPSAFMRFCQTLGLSGYSEMQALFRAEYAQMRPDYTERLTRLRAEGVSGAGRLAADFAEAGIRSLMDMSKELDAQQLQAVAERLAGARTIHLVGLRRAFAVVVYLAYLLDKMGVASMLHHTTGQIESDHAIGPDDALFAVTFAPFSQETLTLAARVSERGIPVLAMSDTTSCPLAEVAENLLIAREVEVGGFRAPNAGLALVTALAVAVGGLRKEKG</sequence>
<dbReference type="CDD" id="cd05013">
    <property type="entry name" value="SIS_RpiR"/>
    <property type="match status" value="1"/>
</dbReference>
<dbReference type="GO" id="GO:0097367">
    <property type="term" value="F:carbohydrate derivative binding"/>
    <property type="evidence" value="ECO:0007669"/>
    <property type="project" value="InterPro"/>
</dbReference>
<evidence type="ECO:0000259" key="5">
    <source>
        <dbReference type="PROSITE" id="PS51464"/>
    </source>
</evidence>
<feature type="domain" description="SIS" evidence="5">
    <location>
        <begin position="141"/>
        <end position="278"/>
    </location>
</feature>
<keyword evidence="1" id="KW-0805">Transcription regulation</keyword>
<accession>Q1YL64</accession>
<protein>
    <submittedName>
        <fullName evidence="6">Possible transcriptional regulator</fullName>
    </submittedName>
</protein>
<dbReference type="Gene3D" id="3.40.50.10490">
    <property type="entry name" value="Glucose-6-phosphate isomerase like protein, domain 1"/>
    <property type="match status" value="1"/>
</dbReference>
<gene>
    <name evidence="6" type="ORF">SI859A1_02683</name>
</gene>
<dbReference type="HOGENOM" id="CLU_055769_1_3_5"/>
<dbReference type="PROSITE" id="PS51071">
    <property type="entry name" value="HTH_RPIR"/>
    <property type="match status" value="1"/>
</dbReference>
<comment type="caution">
    <text evidence="6">The sequence shown here is derived from an EMBL/GenBank/DDBJ whole genome shotgun (WGS) entry which is preliminary data.</text>
</comment>
<feature type="domain" description="HTH rpiR-type" evidence="4">
    <location>
        <begin position="16"/>
        <end position="92"/>
    </location>
</feature>
<dbReference type="OrthoDB" id="9814005at2"/>
<dbReference type="InterPro" id="IPR036388">
    <property type="entry name" value="WH-like_DNA-bd_sf"/>
</dbReference>
<keyword evidence="2" id="KW-0238">DNA-binding</keyword>
<dbReference type="InterPro" id="IPR046348">
    <property type="entry name" value="SIS_dom_sf"/>
</dbReference>
<evidence type="ECO:0000313" key="7">
    <source>
        <dbReference type="Proteomes" id="UP000000321"/>
    </source>
</evidence>
<dbReference type="Pfam" id="PF01418">
    <property type="entry name" value="HTH_6"/>
    <property type="match status" value="1"/>
</dbReference>
<dbReference type="Gene3D" id="1.10.10.10">
    <property type="entry name" value="Winged helix-like DNA-binding domain superfamily/Winged helix DNA-binding domain"/>
    <property type="match status" value="1"/>
</dbReference>
<keyword evidence="7" id="KW-1185">Reference proteome</keyword>
<dbReference type="InterPro" id="IPR000281">
    <property type="entry name" value="HTH_RpiR"/>
</dbReference>
<dbReference type="BioCyc" id="AURANTIMONAS:SI859A1_02683-MONOMER"/>
<evidence type="ECO:0000256" key="3">
    <source>
        <dbReference type="ARBA" id="ARBA00023163"/>
    </source>
</evidence>
<dbReference type="PANTHER" id="PTHR30514">
    <property type="entry name" value="GLUCOKINASE"/>
    <property type="match status" value="1"/>
</dbReference>
<name>Q1YL64_AURMS</name>
<evidence type="ECO:0000313" key="6">
    <source>
        <dbReference type="EMBL" id="EAS51867.1"/>
    </source>
</evidence>
<reference evidence="6 7" key="1">
    <citation type="journal article" date="2008" name="Appl. Environ. Microbiol.">
        <title>Genomic insights into Mn(II) oxidation by the marine alphaproteobacterium Aurantimonas sp. strain SI85-9A1.</title>
        <authorList>
            <person name="Dick G.J."/>
            <person name="Podell S."/>
            <person name="Johnson H.A."/>
            <person name="Rivera-Espinoza Y."/>
            <person name="Bernier-Latmani R."/>
            <person name="McCarthy J.K."/>
            <person name="Torpey J.W."/>
            <person name="Clement B.G."/>
            <person name="Gaasterland T."/>
            <person name="Tebo B.M."/>
        </authorList>
    </citation>
    <scope>NUCLEOTIDE SEQUENCE [LARGE SCALE GENOMIC DNA]</scope>
    <source>
        <strain evidence="6 7">SI85-9A1</strain>
    </source>
</reference>
<dbReference type="Pfam" id="PF01380">
    <property type="entry name" value="SIS"/>
    <property type="match status" value="1"/>
</dbReference>
<dbReference type="AlphaFoldDB" id="Q1YL64"/>
<dbReference type="InterPro" id="IPR035472">
    <property type="entry name" value="RpiR-like_SIS"/>
</dbReference>
<dbReference type="EMBL" id="AAPJ01000001">
    <property type="protein sequence ID" value="EAS51867.1"/>
    <property type="molecule type" value="Genomic_DNA"/>
</dbReference>
<dbReference type="GO" id="GO:1901135">
    <property type="term" value="P:carbohydrate derivative metabolic process"/>
    <property type="evidence" value="ECO:0007669"/>
    <property type="project" value="InterPro"/>
</dbReference>
<dbReference type="GO" id="GO:0003677">
    <property type="term" value="F:DNA binding"/>
    <property type="evidence" value="ECO:0007669"/>
    <property type="project" value="UniProtKB-KW"/>
</dbReference>
<evidence type="ECO:0000259" key="4">
    <source>
        <dbReference type="PROSITE" id="PS51071"/>
    </source>
</evidence>
<proteinExistence type="predicted"/>
<dbReference type="InterPro" id="IPR009057">
    <property type="entry name" value="Homeodomain-like_sf"/>
</dbReference>
<organism evidence="6 7">
    <name type="scientific">Aurantimonas manganoxydans (strain ATCC BAA-1229 / DSM 21871 / SI85-9A1)</name>
    <dbReference type="NCBI Taxonomy" id="287752"/>
    <lineage>
        <taxon>Bacteria</taxon>
        <taxon>Pseudomonadati</taxon>
        <taxon>Pseudomonadota</taxon>
        <taxon>Alphaproteobacteria</taxon>
        <taxon>Hyphomicrobiales</taxon>
        <taxon>Aurantimonadaceae</taxon>
        <taxon>Aurantimonas</taxon>
    </lineage>
</organism>
<dbReference type="GO" id="GO:0003700">
    <property type="term" value="F:DNA-binding transcription factor activity"/>
    <property type="evidence" value="ECO:0007669"/>
    <property type="project" value="InterPro"/>
</dbReference>
<evidence type="ECO:0000256" key="2">
    <source>
        <dbReference type="ARBA" id="ARBA00023125"/>
    </source>
</evidence>
<keyword evidence="3" id="KW-0804">Transcription</keyword>